<dbReference type="Proteomes" id="UP000095284">
    <property type="component" value="Unplaced"/>
</dbReference>
<evidence type="ECO:0000313" key="16">
    <source>
        <dbReference type="Proteomes" id="UP000659654"/>
    </source>
</evidence>
<evidence type="ECO:0000313" key="14">
    <source>
        <dbReference type="EMBL" id="CAG9114844.1"/>
    </source>
</evidence>
<dbReference type="Pfam" id="PF00069">
    <property type="entry name" value="Pkinase"/>
    <property type="match status" value="1"/>
</dbReference>
<evidence type="ECO:0000256" key="10">
    <source>
        <dbReference type="PROSITE-ProRule" id="PRU10141"/>
    </source>
</evidence>
<dbReference type="PIRSF" id="PIRSF000654">
    <property type="entry name" value="Integrin-linked_kinase"/>
    <property type="match status" value="1"/>
</dbReference>
<evidence type="ECO:0000256" key="4">
    <source>
        <dbReference type="ARBA" id="ARBA00022679"/>
    </source>
</evidence>
<name>A0A1I7S273_BURXY</name>
<dbReference type="InterPro" id="IPR051131">
    <property type="entry name" value="NEK_Ser/Thr_kinase_NIMA"/>
</dbReference>
<reference evidence="14" key="2">
    <citation type="submission" date="2020-08" db="EMBL/GenBank/DDBJ databases">
        <authorList>
            <person name="Kikuchi T."/>
        </authorList>
    </citation>
    <scope>NUCLEOTIDE SEQUENCE</scope>
    <source>
        <strain evidence="13">Ka4C1</strain>
    </source>
</reference>
<dbReference type="EMBL" id="CAJFCV020000004">
    <property type="protein sequence ID" value="CAG9114844.1"/>
    <property type="molecule type" value="Genomic_DNA"/>
</dbReference>
<dbReference type="Proteomes" id="UP000659654">
    <property type="component" value="Unassembled WGS sequence"/>
</dbReference>
<feature type="binding site" evidence="10">
    <location>
        <position position="68"/>
    </location>
    <ligand>
        <name>ATP</name>
        <dbReference type="ChEBI" id="CHEBI:30616"/>
    </ligand>
</feature>
<dbReference type="EC" id="2.7.11.1" evidence="2"/>
<keyword evidence="5 10" id="KW-0547">Nucleotide-binding</keyword>
<dbReference type="InterPro" id="IPR017441">
    <property type="entry name" value="Protein_kinase_ATP_BS"/>
</dbReference>
<organism evidence="15 17">
    <name type="scientific">Bursaphelenchus xylophilus</name>
    <name type="common">Pinewood nematode worm</name>
    <name type="synonym">Aphelenchoides xylophilus</name>
    <dbReference type="NCBI Taxonomy" id="6326"/>
    <lineage>
        <taxon>Eukaryota</taxon>
        <taxon>Metazoa</taxon>
        <taxon>Ecdysozoa</taxon>
        <taxon>Nematoda</taxon>
        <taxon>Chromadorea</taxon>
        <taxon>Rhabditida</taxon>
        <taxon>Tylenchina</taxon>
        <taxon>Tylenchomorpha</taxon>
        <taxon>Aphelenchoidea</taxon>
        <taxon>Aphelenchoididae</taxon>
        <taxon>Bursaphelenchus</taxon>
    </lineage>
</organism>
<dbReference type="SMR" id="A0A1I7S273"/>
<comment type="catalytic activity">
    <reaction evidence="9">
        <text>L-seryl-[protein] + ATP = O-phospho-L-seryl-[protein] + ADP + H(+)</text>
        <dbReference type="Rhea" id="RHEA:17989"/>
        <dbReference type="Rhea" id="RHEA-COMP:9863"/>
        <dbReference type="Rhea" id="RHEA-COMP:11604"/>
        <dbReference type="ChEBI" id="CHEBI:15378"/>
        <dbReference type="ChEBI" id="CHEBI:29999"/>
        <dbReference type="ChEBI" id="CHEBI:30616"/>
        <dbReference type="ChEBI" id="CHEBI:83421"/>
        <dbReference type="ChEBI" id="CHEBI:456216"/>
        <dbReference type="EC" id="2.7.11.1"/>
    </reaction>
</comment>
<accession>A0A1I7S273</accession>
<evidence type="ECO:0000256" key="5">
    <source>
        <dbReference type="ARBA" id="ARBA00022741"/>
    </source>
</evidence>
<dbReference type="PRINTS" id="PR00109">
    <property type="entry name" value="TYRKINASE"/>
</dbReference>
<evidence type="ECO:0000256" key="2">
    <source>
        <dbReference type="ARBA" id="ARBA00012513"/>
    </source>
</evidence>
<dbReference type="PROSITE" id="PS00108">
    <property type="entry name" value="PROTEIN_KINASE_ST"/>
    <property type="match status" value="1"/>
</dbReference>
<evidence type="ECO:0000259" key="12">
    <source>
        <dbReference type="PROSITE" id="PS50011"/>
    </source>
</evidence>
<proteinExistence type="inferred from homology"/>
<dbReference type="PROSITE" id="PS00107">
    <property type="entry name" value="PROTEIN_KINASE_ATP"/>
    <property type="match status" value="1"/>
</dbReference>
<dbReference type="OrthoDB" id="248923at2759"/>
<gene>
    <name evidence="13" type="ORF">BXYJ_LOCUS8640</name>
</gene>
<dbReference type="EMBL" id="CAJFDI010000004">
    <property type="protein sequence ID" value="CAD5225629.1"/>
    <property type="molecule type" value="Genomic_DNA"/>
</dbReference>
<dbReference type="AlphaFoldDB" id="A0A1I7S273"/>
<dbReference type="GO" id="GO:0005524">
    <property type="term" value="F:ATP binding"/>
    <property type="evidence" value="ECO:0007669"/>
    <property type="project" value="UniProtKB-UniRule"/>
</dbReference>
<evidence type="ECO:0000256" key="11">
    <source>
        <dbReference type="RuleBase" id="RU000304"/>
    </source>
</evidence>
<evidence type="ECO:0000313" key="17">
    <source>
        <dbReference type="WBParaSite" id="BXY_0710200.1"/>
    </source>
</evidence>
<keyword evidence="7 10" id="KW-0067">ATP-binding</keyword>
<dbReference type="PROSITE" id="PS50011">
    <property type="entry name" value="PROTEIN_KINASE_DOM"/>
    <property type="match status" value="1"/>
</dbReference>
<feature type="domain" description="Protein kinase" evidence="12">
    <location>
        <begin position="39"/>
        <end position="309"/>
    </location>
</feature>
<dbReference type="PANTHER" id="PTHR44899:SF3">
    <property type="entry name" value="SERINE_THREONINE-PROTEIN KINASE NEK1"/>
    <property type="match status" value="1"/>
</dbReference>
<dbReference type="Proteomes" id="UP000582659">
    <property type="component" value="Unassembled WGS sequence"/>
</dbReference>
<keyword evidence="16" id="KW-1185">Reference proteome</keyword>
<evidence type="ECO:0000256" key="7">
    <source>
        <dbReference type="ARBA" id="ARBA00022840"/>
    </source>
</evidence>
<evidence type="ECO:0000256" key="8">
    <source>
        <dbReference type="ARBA" id="ARBA00047899"/>
    </source>
</evidence>
<dbReference type="WBParaSite" id="BXY_0710200.1">
    <property type="protein sequence ID" value="BXY_0710200.1"/>
    <property type="gene ID" value="BXY_0710200"/>
</dbReference>
<dbReference type="SUPFAM" id="SSF56112">
    <property type="entry name" value="Protein kinase-like (PK-like)"/>
    <property type="match status" value="1"/>
</dbReference>
<evidence type="ECO:0000313" key="13">
    <source>
        <dbReference type="EMBL" id="CAD5225629.1"/>
    </source>
</evidence>
<evidence type="ECO:0000256" key="6">
    <source>
        <dbReference type="ARBA" id="ARBA00022777"/>
    </source>
</evidence>
<sequence length="314" mass="36314">MDHVFARLRYDASSLPLPGDREKEKDELKIDYPTNMDGYREIEELGEGCFAKVMLAQVLGCRHRVALKMIDLTKIEDKTAMQCAEREFELARKLLKHSNIVRTFATFKDPLEKTLVMVMEYMPNGDLERYIHTTFLSKNKLTPEARIWLYFEQISAAIEFMHSKRIIHRDLKPANVMLANSWRVKVGDFGLSRMRSAATVEVKTVCGTPYYMSPERILQKGYTYASDVWSLGCILYELATAVSPFFGERHNSYSLSNKVELADYPPIPEDCYSPFLHELVDLCLTADFMARPPASVVHEYSRIMVHMFAKYTRF</sequence>
<dbReference type="GO" id="GO:0004674">
    <property type="term" value="F:protein serine/threonine kinase activity"/>
    <property type="evidence" value="ECO:0007669"/>
    <property type="project" value="UniProtKB-KW"/>
</dbReference>
<comment type="similarity">
    <text evidence="1">Belongs to the protein kinase superfamily. NEK Ser/Thr protein kinase family. NIMA subfamily.</text>
</comment>
<protein>
    <recommendedName>
        <fullName evidence="2">non-specific serine/threonine protein kinase</fullName>
        <ecNumber evidence="2">2.7.11.1</ecNumber>
    </recommendedName>
</protein>
<keyword evidence="4" id="KW-0808">Transferase</keyword>
<dbReference type="SMART" id="SM00220">
    <property type="entry name" value="S_TKc"/>
    <property type="match status" value="1"/>
</dbReference>
<comment type="catalytic activity">
    <reaction evidence="8">
        <text>L-threonyl-[protein] + ATP = O-phospho-L-threonyl-[protein] + ADP + H(+)</text>
        <dbReference type="Rhea" id="RHEA:46608"/>
        <dbReference type="Rhea" id="RHEA-COMP:11060"/>
        <dbReference type="Rhea" id="RHEA-COMP:11605"/>
        <dbReference type="ChEBI" id="CHEBI:15378"/>
        <dbReference type="ChEBI" id="CHEBI:30013"/>
        <dbReference type="ChEBI" id="CHEBI:30616"/>
        <dbReference type="ChEBI" id="CHEBI:61977"/>
        <dbReference type="ChEBI" id="CHEBI:456216"/>
        <dbReference type="EC" id="2.7.11.1"/>
    </reaction>
</comment>
<dbReference type="InterPro" id="IPR008271">
    <property type="entry name" value="Ser/Thr_kinase_AS"/>
</dbReference>
<evidence type="ECO:0000256" key="1">
    <source>
        <dbReference type="ARBA" id="ARBA00010886"/>
    </source>
</evidence>
<dbReference type="InterPro" id="IPR000719">
    <property type="entry name" value="Prot_kinase_dom"/>
</dbReference>
<keyword evidence="3 11" id="KW-0723">Serine/threonine-protein kinase</keyword>
<dbReference type="GO" id="GO:0006950">
    <property type="term" value="P:response to stress"/>
    <property type="evidence" value="ECO:0007669"/>
    <property type="project" value="UniProtKB-ARBA"/>
</dbReference>
<reference evidence="17" key="1">
    <citation type="submission" date="2016-11" db="UniProtKB">
        <authorList>
            <consortium name="WormBaseParasite"/>
        </authorList>
    </citation>
    <scope>IDENTIFICATION</scope>
</reference>
<evidence type="ECO:0000256" key="9">
    <source>
        <dbReference type="ARBA" id="ARBA00048679"/>
    </source>
</evidence>
<dbReference type="eggNOG" id="KOG0591">
    <property type="taxonomic scope" value="Eukaryota"/>
</dbReference>
<dbReference type="InterPro" id="IPR001245">
    <property type="entry name" value="Ser-Thr/Tyr_kinase_cat_dom"/>
</dbReference>
<evidence type="ECO:0000256" key="3">
    <source>
        <dbReference type="ARBA" id="ARBA00022527"/>
    </source>
</evidence>
<dbReference type="Gene3D" id="1.10.510.10">
    <property type="entry name" value="Transferase(Phosphotransferase) domain 1"/>
    <property type="match status" value="1"/>
</dbReference>
<dbReference type="InterPro" id="IPR011009">
    <property type="entry name" value="Kinase-like_dom_sf"/>
</dbReference>
<keyword evidence="6" id="KW-0418">Kinase</keyword>
<evidence type="ECO:0000313" key="15">
    <source>
        <dbReference type="Proteomes" id="UP000095284"/>
    </source>
</evidence>
<dbReference type="PANTHER" id="PTHR44899">
    <property type="entry name" value="CAMK FAMILY PROTEIN KINASE"/>
    <property type="match status" value="1"/>
</dbReference>